<name>A0A6L9Y967_9BURK</name>
<feature type="transmembrane region" description="Helical" evidence="1">
    <location>
        <begin position="220"/>
        <end position="241"/>
    </location>
</feature>
<keyword evidence="4" id="KW-1185">Reference proteome</keyword>
<feature type="transmembrane region" description="Helical" evidence="1">
    <location>
        <begin position="81"/>
        <end position="100"/>
    </location>
</feature>
<evidence type="ECO:0000259" key="2">
    <source>
        <dbReference type="Pfam" id="PF02517"/>
    </source>
</evidence>
<feature type="transmembrane region" description="Helical" evidence="1">
    <location>
        <begin position="48"/>
        <end position="69"/>
    </location>
</feature>
<gene>
    <name evidence="3" type="ORF">F9B74_08830</name>
</gene>
<protein>
    <submittedName>
        <fullName evidence="3">CPBP family intramembrane metalloprotease</fullName>
    </submittedName>
</protein>
<dbReference type="InterPro" id="IPR003675">
    <property type="entry name" value="Rce1/LyrA-like_dom"/>
</dbReference>
<feature type="transmembrane region" description="Helical" evidence="1">
    <location>
        <begin position="192"/>
        <end position="213"/>
    </location>
</feature>
<dbReference type="GO" id="GO:0006508">
    <property type="term" value="P:proteolysis"/>
    <property type="evidence" value="ECO:0007669"/>
    <property type="project" value="UniProtKB-KW"/>
</dbReference>
<reference evidence="3 4" key="1">
    <citation type="submission" date="2020-02" db="EMBL/GenBank/DDBJ databases">
        <title>Pelistega sp. NLN82 were isolated from wild rodents of the Hainan Island.</title>
        <authorList>
            <person name="Niu N."/>
            <person name="Zhou J."/>
        </authorList>
    </citation>
    <scope>NUCLEOTIDE SEQUENCE [LARGE SCALE GENOMIC DNA]</scope>
    <source>
        <strain evidence="3 4">NLN82</strain>
    </source>
</reference>
<evidence type="ECO:0000313" key="4">
    <source>
        <dbReference type="Proteomes" id="UP000477651"/>
    </source>
</evidence>
<keyword evidence="3" id="KW-0482">Metalloprotease</keyword>
<dbReference type="GO" id="GO:0008237">
    <property type="term" value="F:metallopeptidase activity"/>
    <property type="evidence" value="ECO:0007669"/>
    <property type="project" value="UniProtKB-KW"/>
</dbReference>
<organism evidence="3 4">
    <name type="scientific">Pelistega ratti</name>
    <dbReference type="NCBI Taxonomy" id="2652177"/>
    <lineage>
        <taxon>Bacteria</taxon>
        <taxon>Pseudomonadati</taxon>
        <taxon>Pseudomonadota</taxon>
        <taxon>Betaproteobacteria</taxon>
        <taxon>Burkholderiales</taxon>
        <taxon>Alcaligenaceae</taxon>
        <taxon>Pelistega</taxon>
    </lineage>
</organism>
<accession>A0A6L9Y967</accession>
<feature type="transmembrane region" description="Helical" evidence="1">
    <location>
        <begin position="112"/>
        <end position="145"/>
    </location>
</feature>
<feature type="domain" description="CAAX prenyl protease 2/Lysostaphin resistance protein A-like" evidence="2">
    <location>
        <begin position="81"/>
        <end position="232"/>
    </location>
</feature>
<keyword evidence="3" id="KW-0378">Hydrolase</keyword>
<comment type="caution">
    <text evidence="3">The sequence shown here is derived from an EMBL/GenBank/DDBJ whole genome shotgun (WGS) entry which is preliminary data.</text>
</comment>
<evidence type="ECO:0000313" key="3">
    <source>
        <dbReference type="EMBL" id="NEN76417.1"/>
    </source>
</evidence>
<dbReference type="Proteomes" id="UP000477651">
    <property type="component" value="Unassembled WGS sequence"/>
</dbReference>
<dbReference type="RefSeq" id="WP_163764845.1">
    <property type="nucleotide sequence ID" value="NZ_JAAGYR010000018.1"/>
</dbReference>
<dbReference type="GO" id="GO:0004175">
    <property type="term" value="F:endopeptidase activity"/>
    <property type="evidence" value="ECO:0007669"/>
    <property type="project" value="UniProtKB-ARBA"/>
</dbReference>
<keyword evidence="1" id="KW-0812">Transmembrane</keyword>
<feature type="transmembrane region" description="Helical" evidence="1">
    <location>
        <begin position="166"/>
        <end position="186"/>
    </location>
</feature>
<dbReference type="EMBL" id="JAAGYR010000018">
    <property type="protein sequence ID" value="NEN76417.1"/>
    <property type="molecule type" value="Genomic_DNA"/>
</dbReference>
<keyword evidence="1" id="KW-1133">Transmembrane helix</keyword>
<keyword evidence="1" id="KW-0472">Membrane</keyword>
<dbReference type="Pfam" id="PF02517">
    <property type="entry name" value="Rce1-like"/>
    <property type="match status" value="1"/>
</dbReference>
<keyword evidence="3" id="KW-0645">Protease</keyword>
<proteinExistence type="predicted"/>
<dbReference type="AlphaFoldDB" id="A0A6L9Y967"/>
<evidence type="ECO:0000256" key="1">
    <source>
        <dbReference type="SAM" id="Phobius"/>
    </source>
</evidence>
<sequence>MTFKEDLKSFLHYIRHPHLNYRLPYRIGDGWWNDIIKIHTPFRLLLKWVFFLLAVNIFIFGPIALVVATQIGASNRLNINIPYLFLLAAIWAPIVEEFLFRFGLRKPKMALYIVPLLTSVILMGRGVLSIGIVMVLLSLLLILDLSRQTGNKQALPFKWRRWYRHYFPWFFHGSVLLFAMMHLGNYDFKQGISFLLLPLLILPQWLSGLVLAWMRVRDSFACAVVMHSLFNGIPVLFAWLIKTFLPLEQVSLIFF</sequence>
<dbReference type="GO" id="GO:0080120">
    <property type="term" value="P:CAAX-box protein maturation"/>
    <property type="evidence" value="ECO:0007669"/>
    <property type="project" value="UniProtKB-ARBA"/>
</dbReference>